<dbReference type="SUPFAM" id="SSF52172">
    <property type="entry name" value="CheY-like"/>
    <property type="match status" value="1"/>
</dbReference>
<evidence type="ECO:0000313" key="15">
    <source>
        <dbReference type="Proteomes" id="UP000570010"/>
    </source>
</evidence>
<evidence type="ECO:0000259" key="11">
    <source>
        <dbReference type="PROSITE" id="PS51755"/>
    </source>
</evidence>
<dbReference type="PROSITE" id="PS51755">
    <property type="entry name" value="OMPR_PHOB"/>
    <property type="match status" value="1"/>
</dbReference>
<dbReference type="RefSeq" id="WP_163240536.1">
    <property type="nucleotide sequence ID" value="NZ_JAAIWN010000007.1"/>
</dbReference>
<keyword evidence="7" id="KW-0804">Transcription</keyword>
<keyword evidence="6 9" id="KW-0238">DNA-binding</keyword>
<keyword evidence="14" id="KW-1185">Reference proteome</keyword>
<evidence type="ECO:0000256" key="4">
    <source>
        <dbReference type="ARBA" id="ARBA00023012"/>
    </source>
</evidence>
<evidence type="ECO:0000313" key="14">
    <source>
        <dbReference type="Proteomes" id="UP000472971"/>
    </source>
</evidence>
<dbReference type="Pfam" id="PF00486">
    <property type="entry name" value="Trans_reg_C"/>
    <property type="match status" value="1"/>
</dbReference>
<proteinExistence type="predicted"/>
<dbReference type="InterPro" id="IPR011006">
    <property type="entry name" value="CheY-like_superfamily"/>
</dbReference>
<keyword evidence="2" id="KW-0963">Cytoplasm</keyword>
<dbReference type="Gene3D" id="1.10.10.10">
    <property type="entry name" value="Winged helix-like DNA-binding domain superfamily/Winged helix DNA-binding domain"/>
    <property type="match status" value="1"/>
</dbReference>
<dbReference type="GO" id="GO:0000156">
    <property type="term" value="F:phosphorelay response regulator activity"/>
    <property type="evidence" value="ECO:0007669"/>
    <property type="project" value="TreeGrafter"/>
</dbReference>
<evidence type="ECO:0000256" key="5">
    <source>
        <dbReference type="ARBA" id="ARBA00023015"/>
    </source>
</evidence>
<dbReference type="GO" id="GO:0006355">
    <property type="term" value="P:regulation of DNA-templated transcription"/>
    <property type="evidence" value="ECO:0007669"/>
    <property type="project" value="InterPro"/>
</dbReference>
<comment type="subcellular location">
    <subcellularLocation>
        <location evidence="1">Cytoplasm</location>
    </subcellularLocation>
</comment>
<dbReference type="EMBL" id="JACEIO010000007">
    <property type="protein sequence ID" value="MBA4536418.1"/>
    <property type="molecule type" value="Genomic_DNA"/>
</dbReference>
<reference evidence="13 14" key="1">
    <citation type="submission" date="2020-02" db="EMBL/GenBank/DDBJ databases">
        <title>Bacillus aquiflavi sp. nov., isolated from yellow water of strong flavor Chinese baijiu in Yibin region of China.</title>
        <authorList>
            <person name="Xie J."/>
        </authorList>
    </citation>
    <scope>NUCLEOTIDE SEQUENCE [LARGE SCALE GENOMIC DNA]</scope>
    <source>
        <strain evidence="13 14">3H-10</strain>
    </source>
</reference>
<reference evidence="12 15" key="2">
    <citation type="submission" date="2020-07" db="EMBL/GenBank/DDBJ databases">
        <authorList>
            <person name="Feng H."/>
        </authorList>
    </citation>
    <scope>NUCLEOTIDE SEQUENCE [LARGE SCALE GENOMIC DNA]</scope>
    <source>
        <strain evidence="12">S-12</strain>
        <strain evidence="15">s-12</strain>
    </source>
</reference>
<dbReference type="Gene3D" id="6.10.250.690">
    <property type="match status" value="1"/>
</dbReference>
<evidence type="ECO:0000259" key="10">
    <source>
        <dbReference type="PROSITE" id="PS50110"/>
    </source>
</evidence>
<feature type="domain" description="Response regulatory" evidence="10">
    <location>
        <begin position="4"/>
        <end position="117"/>
    </location>
</feature>
<dbReference type="Proteomes" id="UP000472971">
    <property type="component" value="Unassembled WGS sequence"/>
</dbReference>
<gene>
    <name evidence="13" type="ORF">G4D64_04445</name>
    <name evidence="12" type="ORF">H1Z61_04480</name>
</gene>
<dbReference type="CDD" id="cd18159">
    <property type="entry name" value="REC_OmpR_NsrR-like"/>
    <property type="match status" value="1"/>
</dbReference>
<feature type="DNA-binding region" description="OmpR/PhoB-type" evidence="9">
    <location>
        <begin position="130"/>
        <end position="228"/>
    </location>
</feature>
<dbReference type="InterPro" id="IPR016032">
    <property type="entry name" value="Sig_transdc_resp-reg_C-effctor"/>
</dbReference>
<accession>A0A6B3VYW8</accession>
<dbReference type="PANTHER" id="PTHR48111">
    <property type="entry name" value="REGULATOR OF RPOS"/>
    <property type="match status" value="1"/>
</dbReference>
<evidence type="ECO:0000256" key="6">
    <source>
        <dbReference type="ARBA" id="ARBA00023125"/>
    </source>
</evidence>
<dbReference type="InterPro" id="IPR001789">
    <property type="entry name" value="Sig_transdc_resp-reg_receiver"/>
</dbReference>
<evidence type="ECO:0000256" key="2">
    <source>
        <dbReference type="ARBA" id="ARBA00022490"/>
    </source>
</evidence>
<dbReference type="CDD" id="cd00383">
    <property type="entry name" value="trans_reg_C"/>
    <property type="match status" value="1"/>
</dbReference>
<keyword evidence="5" id="KW-0805">Transcription regulation</keyword>
<keyword evidence="3 8" id="KW-0597">Phosphoprotein</keyword>
<dbReference type="InterPro" id="IPR039420">
    <property type="entry name" value="WalR-like"/>
</dbReference>
<evidence type="ECO:0000256" key="3">
    <source>
        <dbReference type="ARBA" id="ARBA00022553"/>
    </source>
</evidence>
<name>A0A6B3VYW8_9BACI</name>
<evidence type="ECO:0000313" key="13">
    <source>
        <dbReference type="EMBL" id="NEY80786.1"/>
    </source>
</evidence>
<dbReference type="Gene3D" id="3.40.50.2300">
    <property type="match status" value="1"/>
</dbReference>
<dbReference type="SUPFAM" id="SSF46894">
    <property type="entry name" value="C-terminal effector domain of the bipartite response regulators"/>
    <property type="match status" value="1"/>
</dbReference>
<dbReference type="GO" id="GO:0032993">
    <property type="term" value="C:protein-DNA complex"/>
    <property type="evidence" value="ECO:0007669"/>
    <property type="project" value="TreeGrafter"/>
</dbReference>
<dbReference type="InterPro" id="IPR001867">
    <property type="entry name" value="OmpR/PhoB-type_DNA-bd"/>
</dbReference>
<feature type="domain" description="OmpR/PhoB-type" evidence="11">
    <location>
        <begin position="130"/>
        <end position="228"/>
    </location>
</feature>
<evidence type="ECO:0000256" key="9">
    <source>
        <dbReference type="PROSITE-ProRule" id="PRU01091"/>
    </source>
</evidence>
<evidence type="ECO:0000313" key="12">
    <source>
        <dbReference type="EMBL" id="MBA4536418.1"/>
    </source>
</evidence>
<keyword evidence="4" id="KW-0902">Two-component regulatory system</keyword>
<dbReference type="SMART" id="SM00448">
    <property type="entry name" value="REC"/>
    <property type="match status" value="1"/>
</dbReference>
<organism evidence="13 14">
    <name type="scientific">Bacillus aquiflavi</name>
    <dbReference type="NCBI Taxonomy" id="2672567"/>
    <lineage>
        <taxon>Bacteria</taxon>
        <taxon>Bacillati</taxon>
        <taxon>Bacillota</taxon>
        <taxon>Bacilli</taxon>
        <taxon>Bacillales</taxon>
        <taxon>Bacillaceae</taxon>
        <taxon>Bacillus</taxon>
    </lineage>
</organism>
<dbReference type="Pfam" id="PF00072">
    <property type="entry name" value="Response_reg"/>
    <property type="match status" value="1"/>
</dbReference>
<evidence type="ECO:0000256" key="8">
    <source>
        <dbReference type="PROSITE-ProRule" id="PRU00169"/>
    </source>
</evidence>
<protein>
    <submittedName>
        <fullName evidence="13">Response regulator transcription factor</fullName>
    </submittedName>
</protein>
<dbReference type="PANTHER" id="PTHR48111:SF31">
    <property type="entry name" value="TRANSCRIPTIONAL REGULATORY PROTEIN YXDJ"/>
    <property type="match status" value="1"/>
</dbReference>
<dbReference type="SMART" id="SM00862">
    <property type="entry name" value="Trans_reg_C"/>
    <property type="match status" value="1"/>
</dbReference>
<evidence type="ECO:0000256" key="7">
    <source>
        <dbReference type="ARBA" id="ARBA00023163"/>
    </source>
</evidence>
<comment type="caution">
    <text evidence="13">The sequence shown here is derived from an EMBL/GenBank/DDBJ whole genome shotgun (WGS) entry which is preliminary data.</text>
</comment>
<dbReference type="AlphaFoldDB" id="A0A6B3VYW8"/>
<dbReference type="EMBL" id="JAAIWN010000007">
    <property type="protein sequence ID" value="NEY80786.1"/>
    <property type="molecule type" value="Genomic_DNA"/>
</dbReference>
<dbReference type="Proteomes" id="UP000570010">
    <property type="component" value="Unassembled WGS sequence"/>
</dbReference>
<dbReference type="InterPro" id="IPR036388">
    <property type="entry name" value="WH-like_DNA-bd_sf"/>
</dbReference>
<dbReference type="PROSITE" id="PS50110">
    <property type="entry name" value="RESPONSE_REGULATORY"/>
    <property type="match status" value="1"/>
</dbReference>
<dbReference type="FunFam" id="3.40.50.2300:FF:000065">
    <property type="entry name" value="DNA-binding response regulator"/>
    <property type="match status" value="1"/>
</dbReference>
<feature type="modified residue" description="4-aspartylphosphate" evidence="8">
    <location>
        <position position="53"/>
    </location>
</feature>
<dbReference type="GO" id="GO:0005829">
    <property type="term" value="C:cytosol"/>
    <property type="evidence" value="ECO:0007669"/>
    <property type="project" value="TreeGrafter"/>
</dbReference>
<sequence length="228" mass="26839">MEAKILVVEDDEAIASLLCNHIEKYGYKGVKVTDFNEVLQIFHHIQPHLVLMDVNLPKFDGYYWCRQIRNTSLCPIIFISARTSEIDQIYALENGADDFITKPFYYDIVIAKIKSHLRRAYGEYSTKEKDRIIEVNGVFLDDERLEVKYKDRTVLLTHKECLLLRLLMERHSKVVTRESMLDKIWDDQHFVDENTLNVNISRLRKKFEEIGLDHVIETIRGKGYIFAP</sequence>
<dbReference type="GO" id="GO:0000976">
    <property type="term" value="F:transcription cis-regulatory region binding"/>
    <property type="evidence" value="ECO:0007669"/>
    <property type="project" value="TreeGrafter"/>
</dbReference>
<evidence type="ECO:0000256" key="1">
    <source>
        <dbReference type="ARBA" id="ARBA00004496"/>
    </source>
</evidence>